<dbReference type="EMBL" id="KV486255">
    <property type="protein sequence ID" value="OCT55515.1"/>
    <property type="molecule type" value="Genomic_DNA"/>
</dbReference>
<name>A0A974BNT7_XENLA</name>
<evidence type="ECO:0008006" key="3">
    <source>
        <dbReference type="Google" id="ProtNLM"/>
    </source>
</evidence>
<dbReference type="Gene3D" id="3.10.310.20">
    <property type="entry name" value="DHHA2 domain"/>
    <property type="match status" value="1"/>
</dbReference>
<proteinExistence type="predicted"/>
<organism evidence="2">
    <name type="scientific">Xenopus laevis</name>
    <name type="common">African clawed frog</name>
    <dbReference type="NCBI Taxonomy" id="8355"/>
    <lineage>
        <taxon>Eukaryota</taxon>
        <taxon>Metazoa</taxon>
        <taxon>Chordata</taxon>
        <taxon>Craniata</taxon>
        <taxon>Vertebrata</taxon>
        <taxon>Euteleostomi</taxon>
        <taxon>Amphibia</taxon>
        <taxon>Batrachia</taxon>
        <taxon>Anura</taxon>
        <taxon>Pipoidea</taxon>
        <taxon>Pipidae</taxon>
        <taxon>Xenopodinae</taxon>
        <taxon>Xenopus</taxon>
        <taxon>Xenopus</taxon>
    </lineage>
</organism>
<protein>
    <recommendedName>
        <fullName evidence="3">Secreted protein</fullName>
    </recommendedName>
</protein>
<feature type="signal peptide" evidence="1">
    <location>
        <begin position="1"/>
        <end position="21"/>
    </location>
</feature>
<keyword evidence="1" id="KW-0732">Signal</keyword>
<gene>
    <name evidence="2" type="ORF">XELAEV_18001673mg</name>
</gene>
<feature type="chain" id="PRO_5037974369" description="Secreted protein" evidence="1">
    <location>
        <begin position="22"/>
        <end position="95"/>
    </location>
</feature>
<accession>A0A974BNT7</accession>
<dbReference type="AlphaFoldDB" id="A0A974BNT7"/>
<dbReference type="Proteomes" id="UP000694892">
    <property type="component" value="Unassembled WGS sequence"/>
</dbReference>
<dbReference type="InterPro" id="IPR038222">
    <property type="entry name" value="DHHA2_dom_sf"/>
</dbReference>
<evidence type="ECO:0000256" key="1">
    <source>
        <dbReference type="SAM" id="SignalP"/>
    </source>
</evidence>
<sequence length="95" mass="10919">MSPLMISIYVCLYTFVGGAATHNTRALLGQSNVCFPLQDFMEMENLESDLRLFCQRNRYNVLVSMAITFTSDNEPVRQIAVYSQREELRRVVSMS</sequence>
<reference evidence="2" key="1">
    <citation type="submission" date="2016-05" db="EMBL/GenBank/DDBJ databases">
        <title>WGS assembly of Xenopus laevis.</title>
        <authorList>
            <person name="Session A."/>
            <person name="Uno Y."/>
            <person name="Kwon T."/>
            <person name="Chapman J."/>
            <person name="Toyoda A."/>
            <person name="Takahashi S."/>
            <person name="Fukui A."/>
            <person name="Hikosaka A."/>
            <person name="Putnam N."/>
            <person name="Stites J."/>
            <person name="Van Heeringen S."/>
            <person name="Quigley I."/>
            <person name="Heinz S."/>
            <person name="Hellsten U."/>
            <person name="Lyons J."/>
            <person name="Suzuki A."/>
            <person name="Kondo M."/>
            <person name="Ogino H."/>
            <person name="Ochi H."/>
            <person name="Bogdanovic O."/>
            <person name="Lister R."/>
            <person name="Georgiou G."/>
            <person name="Paranjpe S."/>
            <person name="Van Kruijsbergen I."/>
            <person name="Mozaffari S."/>
            <person name="Shu S."/>
            <person name="Schmutz J."/>
            <person name="Jenkins J."/>
            <person name="Grimwood J."/>
            <person name="Carlson J."/>
            <person name="Mitros T."/>
            <person name="Simakov O."/>
            <person name="Heald R."/>
            <person name="Miller K."/>
            <person name="Haudenschild C."/>
            <person name="Kuroki Y."/>
            <person name="Tanaka T."/>
            <person name="Michiue T."/>
            <person name="Watanabe M."/>
            <person name="Kinoshita T."/>
            <person name="Ohta Y."/>
            <person name="Mawaribuchi S."/>
            <person name="Suzuki Y."/>
            <person name="Haramoto Y."/>
            <person name="Yamamoto T."/>
            <person name="Takagi C."/>
            <person name="Kitzman J."/>
            <person name="Shendure J."/>
            <person name="Nakayama T."/>
            <person name="Izutsu Y."/>
            <person name="Robert J."/>
            <person name="Dichmann D."/>
            <person name="Flajnik M."/>
            <person name="Houston D."/>
            <person name="Marcotte E."/>
            <person name="Wallingford J."/>
            <person name="Ito Y."/>
            <person name="Asashima M."/>
            <person name="Ueno N."/>
            <person name="Matsuda Y."/>
            <person name="Jan Veenstra G."/>
            <person name="Fujiyama A."/>
            <person name="Harland R."/>
            <person name="Taira M."/>
            <person name="Rokhsar D.S."/>
        </authorList>
    </citation>
    <scope>NUCLEOTIDE SEQUENCE</scope>
    <source>
        <strain evidence="2">J</strain>
        <tissue evidence="2">Blood</tissue>
    </source>
</reference>
<evidence type="ECO:0000313" key="2">
    <source>
        <dbReference type="EMBL" id="OCT55515.1"/>
    </source>
</evidence>